<dbReference type="OMA" id="CGILQWQ"/>
<dbReference type="KEGG" id="ure:UREG_04758"/>
<dbReference type="eggNOG" id="ENOG502S242">
    <property type="taxonomic scope" value="Eukaryota"/>
</dbReference>
<dbReference type="PANTHER" id="PTHR43845">
    <property type="entry name" value="BLR5969 PROTEIN"/>
    <property type="match status" value="1"/>
</dbReference>
<dbReference type="AlphaFoldDB" id="C4JUF5"/>
<dbReference type="HOGENOM" id="CLU_047422_0_0_1"/>
<gene>
    <name evidence="1" type="ORF">UREG_04758</name>
</gene>
<evidence type="ECO:0000313" key="1">
    <source>
        <dbReference type="EMBL" id="EEP79916.1"/>
    </source>
</evidence>
<evidence type="ECO:0000313" key="2">
    <source>
        <dbReference type="Proteomes" id="UP000002058"/>
    </source>
</evidence>
<accession>C4JUF5</accession>
<dbReference type="GeneID" id="8440095"/>
<dbReference type="EMBL" id="CH476617">
    <property type="protein sequence ID" value="EEP79916.1"/>
    <property type="molecule type" value="Genomic_DNA"/>
</dbReference>
<dbReference type="InParanoid" id="C4JUF5"/>
<dbReference type="PANTHER" id="PTHR43845:SF1">
    <property type="entry name" value="BLR5969 PROTEIN"/>
    <property type="match status" value="1"/>
</dbReference>
<dbReference type="Gene3D" id="3.40.50.12780">
    <property type="entry name" value="N-terminal domain of ligase-like"/>
    <property type="match status" value="1"/>
</dbReference>
<evidence type="ECO:0008006" key="3">
    <source>
        <dbReference type="Google" id="ProtNLM"/>
    </source>
</evidence>
<dbReference type="VEuPathDB" id="FungiDB:UREG_04758"/>
<protein>
    <recommendedName>
        <fullName evidence="3">AMP-dependent synthetase/ligase domain-containing protein</fullName>
    </recommendedName>
</protein>
<dbReference type="SUPFAM" id="SSF56801">
    <property type="entry name" value="Acetyl-CoA synthetase-like"/>
    <property type="match status" value="1"/>
</dbReference>
<dbReference type="RefSeq" id="XP_002584069.1">
    <property type="nucleotide sequence ID" value="XM_002584023.1"/>
</dbReference>
<reference evidence="2" key="1">
    <citation type="journal article" date="2009" name="Genome Res.">
        <title>Comparative genomic analyses of the human fungal pathogens Coccidioides and their relatives.</title>
        <authorList>
            <person name="Sharpton T.J."/>
            <person name="Stajich J.E."/>
            <person name="Rounsley S.D."/>
            <person name="Gardner M.J."/>
            <person name="Wortman J.R."/>
            <person name="Jordar V.S."/>
            <person name="Maiti R."/>
            <person name="Kodira C.D."/>
            <person name="Neafsey D.E."/>
            <person name="Zeng Q."/>
            <person name="Hung C.-Y."/>
            <person name="McMahan C."/>
            <person name="Muszewska A."/>
            <person name="Grynberg M."/>
            <person name="Mandel M.A."/>
            <person name="Kellner E.M."/>
            <person name="Barker B.M."/>
            <person name="Galgiani J.N."/>
            <person name="Orbach M.J."/>
            <person name="Kirkland T.N."/>
            <person name="Cole G.T."/>
            <person name="Henn M.R."/>
            <person name="Birren B.W."/>
            <person name="Taylor J.W."/>
        </authorList>
    </citation>
    <scope>NUCLEOTIDE SEQUENCE [LARGE SCALE GENOMIC DNA]</scope>
    <source>
        <strain evidence="2">UAMH 1704</strain>
    </source>
</reference>
<name>C4JUF5_UNCRE</name>
<dbReference type="Proteomes" id="UP000002058">
    <property type="component" value="Unassembled WGS sequence"/>
</dbReference>
<organism evidence="1 2">
    <name type="scientific">Uncinocarpus reesii (strain UAMH 1704)</name>
    <dbReference type="NCBI Taxonomy" id="336963"/>
    <lineage>
        <taxon>Eukaryota</taxon>
        <taxon>Fungi</taxon>
        <taxon>Dikarya</taxon>
        <taxon>Ascomycota</taxon>
        <taxon>Pezizomycotina</taxon>
        <taxon>Eurotiomycetes</taxon>
        <taxon>Eurotiomycetidae</taxon>
        <taxon>Onygenales</taxon>
        <taxon>Onygenaceae</taxon>
        <taxon>Uncinocarpus</taxon>
    </lineage>
</organism>
<proteinExistence type="predicted"/>
<keyword evidence="2" id="KW-1185">Reference proteome</keyword>
<sequence length="467" mass="51594">MASRFYSLADILASASVHPFYSAAEYPSTPEAFAETLAAAKQQNALDLKSFPLMRKERLYQTIQRLSSDTSPRNGYRLQGYISVTGGGSGGVPMMFVTDSAENRRHRNAIGALVKDCGLIEPGDLTLSMHISGSFYRALDLVTEIVEQAGGGVFCAGHYMSHDDVVRAVVSHRINVVAGDGSQMVQIAAYIASLPAAEREAIKITKILYTSEPLIRTQRAFIRSILGPVTICSIMGSSEAGAWAVANLDLTGDTEDDHTEFIYDTRAMLLEVLPPSVEDTETPADETVGEVPEGQPGIIVQTSLQRLRHPLVRYVSGDLGSVHPLPPAALAKIPAEEAQHMKLLRLYGRDRRFSFKWFAEYFSFSKIEALMRTEEYGILQWQIVHSYTPGTPEIAMEVRLFRPDSGAVTLLSRDAVVERIQRFFGFLPINAHLLTITFVQSDKDFERSKTGNKVIKFVDRTKAKPAE</sequence>
<dbReference type="OrthoDB" id="10047078at2759"/>
<dbReference type="InterPro" id="IPR042099">
    <property type="entry name" value="ANL_N_sf"/>
</dbReference>